<gene>
    <name evidence="2" type="ORF">GTO95_0011111</name>
</gene>
<reference evidence="2" key="1">
    <citation type="journal article" date="2021" name="Cell">
        <title>Tracing the genetic footprints of vertebrate landing in non-teleost ray-finned fishes.</title>
        <authorList>
            <person name="Bi X."/>
            <person name="Wang K."/>
            <person name="Yang L."/>
            <person name="Pan H."/>
            <person name="Jiang H."/>
            <person name="Wei Q."/>
            <person name="Fang M."/>
            <person name="Yu H."/>
            <person name="Zhu C."/>
            <person name="Cai Y."/>
            <person name="He Y."/>
            <person name="Gan X."/>
            <person name="Zeng H."/>
            <person name="Yu D."/>
            <person name="Zhu Y."/>
            <person name="Jiang H."/>
            <person name="Qiu Q."/>
            <person name="Yang H."/>
            <person name="Zhang Y.E."/>
            <person name="Wang W."/>
            <person name="Zhu M."/>
            <person name="He S."/>
            <person name="Zhang G."/>
        </authorList>
    </citation>
    <scope>NUCLEOTIDE SEQUENCE</scope>
    <source>
        <strain evidence="2">Allg_001</strain>
    </source>
</reference>
<sequence>MEMKGKPVRELNDSKWLCDLAFMVGITKYLSELNVKLQGPNQLLSSLLSNVKSFEAKLRLWKVQLERNNTVHFPTLEGQKPSTTLEYAGECAKLIEAFNERFKDVKSKQMELNIFATPPADVPDNLQHEIIHRKSDDELKARYNNLPLLEFYKRYISNDEFPTLRRHALKYASVFGTTYCCEQFFSKLTIAKSRLRSRLTDANLEKQLQVATSSIPANITCLTKEKQFQPSH</sequence>
<name>A0A8J7PBR6_ATRSP</name>
<evidence type="ECO:0000313" key="3">
    <source>
        <dbReference type="Proteomes" id="UP000736164"/>
    </source>
</evidence>
<feature type="domain" description="HAT C-terminal dimerisation" evidence="1">
    <location>
        <begin position="138"/>
        <end position="208"/>
    </location>
</feature>
<dbReference type="GO" id="GO:0046983">
    <property type="term" value="F:protein dimerization activity"/>
    <property type="evidence" value="ECO:0007669"/>
    <property type="project" value="InterPro"/>
</dbReference>
<protein>
    <submittedName>
        <fullName evidence="2">GTD2A protein</fullName>
    </submittedName>
</protein>
<evidence type="ECO:0000259" key="1">
    <source>
        <dbReference type="Pfam" id="PF05699"/>
    </source>
</evidence>
<dbReference type="SUPFAM" id="SSF53098">
    <property type="entry name" value="Ribonuclease H-like"/>
    <property type="match status" value="1"/>
</dbReference>
<dbReference type="InterPro" id="IPR012337">
    <property type="entry name" value="RNaseH-like_sf"/>
</dbReference>
<dbReference type="InterPro" id="IPR008906">
    <property type="entry name" value="HATC_C_dom"/>
</dbReference>
<organism evidence="2 3">
    <name type="scientific">Atractosteus spatula</name>
    <name type="common">Alligator gar</name>
    <name type="synonym">Lepisosteus spatula</name>
    <dbReference type="NCBI Taxonomy" id="7917"/>
    <lineage>
        <taxon>Eukaryota</taxon>
        <taxon>Metazoa</taxon>
        <taxon>Chordata</taxon>
        <taxon>Craniata</taxon>
        <taxon>Vertebrata</taxon>
        <taxon>Euteleostomi</taxon>
        <taxon>Actinopterygii</taxon>
        <taxon>Neopterygii</taxon>
        <taxon>Holostei</taxon>
        <taxon>Semionotiformes</taxon>
        <taxon>Lepisosteidae</taxon>
        <taxon>Atractosteus</taxon>
    </lineage>
</organism>
<feature type="non-terminal residue" evidence="2">
    <location>
        <position position="1"/>
    </location>
</feature>
<comment type="caution">
    <text evidence="2">The sequence shown here is derived from an EMBL/GenBank/DDBJ whole genome shotgun (WGS) entry which is preliminary data.</text>
</comment>
<dbReference type="AlphaFoldDB" id="A0A8J7PBR6"/>
<dbReference type="PANTHER" id="PTHR45913:SF5">
    <property type="entry name" value="GENERAL TRANSCRIPTION FACTOR II-I REPEAT DOMAIN-CONTAINING PROTEIN 2A-LIKE PROTEIN"/>
    <property type="match status" value="1"/>
</dbReference>
<keyword evidence="3" id="KW-1185">Reference proteome</keyword>
<dbReference type="PANTHER" id="PTHR45913">
    <property type="entry name" value="EPM2A-INTERACTING PROTEIN 1"/>
    <property type="match status" value="1"/>
</dbReference>
<dbReference type="EMBL" id="JAAWVO010075585">
    <property type="protein sequence ID" value="MBN3325438.1"/>
    <property type="molecule type" value="Genomic_DNA"/>
</dbReference>
<evidence type="ECO:0000313" key="2">
    <source>
        <dbReference type="EMBL" id="MBN3325438.1"/>
    </source>
</evidence>
<dbReference type="Proteomes" id="UP000736164">
    <property type="component" value="Unassembled WGS sequence"/>
</dbReference>
<proteinExistence type="predicted"/>
<dbReference type="Pfam" id="PF05699">
    <property type="entry name" value="Dimer_Tnp_hAT"/>
    <property type="match status" value="1"/>
</dbReference>
<feature type="non-terminal residue" evidence="2">
    <location>
        <position position="232"/>
    </location>
</feature>
<accession>A0A8J7PBR6</accession>